<proteinExistence type="predicted"/>
<evidence type="ECO:0000313" key="3">
    <source>
        <dbReference type="Proteomes" id="UP000660885"/>
    </source>
</evidence>
<organism evidence="2 3">
    <name type="scientific">Belnapia arida</name>
    <dbReference type="NCBI Taxonomy" id="2804533"/>
    <lineage>
        <taxon>Bacteria</taxon>
        <taxon>Pseudomonadati</taxon>
        <taxon>Pseudomonadota</taxon>
        <taxon>Alphaproteobacteria</taxon>
        <taxon>Acetobacterales</taxon>
        <taxon>Roseomonadaceae</taxon>
        <taxon>Belnapia</taxon>
    </lineage>
</organism>
<dbReference type="InterPro" id="IPR002881">
    <property type="entry name" value="DUF58"/>
</dbReference>
<feature type="domain" description="DUF58" evidence="1">
    <location>
        <begin position="49"/>
        <end position="256"/>
    </location>
</feature>
<evidence type="ECO:0000313" key="2">
    <source>
        <dbReference type="EMBL" id="MBL6076544.1"/>
    </source>
</evidence>
<reference evidence="2 3" key="1">
    <citation type="submission" date="2021-01" db="EMBL/GenBank/DDBJ databases">
        <title>Belnapia mucosa sp. nov. and Belnapia arida sp. nov., isolated from the Tabernas Desert (Almeria, Spain).</title>
        <authorList>
            <person name="Molina-Menor E."/>
            <person name="Vidal-Verdu A."/>
            <person name="Calonge A."/>
            <person name="Satari L."/>
            <person name="Pereto J."/>
            <person name="Porcar M."/>
        </authorList>
    </citation>
    <scope>NUCLEOTIDE SEQUENCE [LARGE SCALE GENOMIC DNA]</scope>
    <source>
        <strain evidence="2 3">T18</strain>
    </source>
</reference>
<dbReference type="EMBL" id="JAETWB010000001">
    <property type="protein sequence ID" value="MBL6076544.1"/>
    <property type="molecule type" value="Genomic_DNA"/>
</dbReference>
<sequence length="292" mass="31618">MSAPAKTLQAEALGARLPPLVVAADRVAATVLQGVHGRRRSGQGDAFWQYRPFLPGDSATRIDWRQSARSDRLFIRETEWEAAQTVALWSDASRSMEWTSGPGRPSKRERADLLLAALASLVLRGGERVRLIGGGGRSHAGRAGLTTVVETVSAIGKSRSLPPNDPSLPRHARCVLIGDFLAPLEKIHAAVAALAARPVRGHVLQVLDPEEETLGESNRHYSGRVLFEWAGDASVLVPRVEMVRSLYAERLRQHRAGLAAIAAAAGWTFLTHRTDQPPAQALLALWQALAPD</sequence>
<protein>
    <submittedName>
        <fullName evidence="2">DUF58 domain-containing protein</fullName>
    </submittedName>
</protein>
<dbReference type="PANTHER" id="PTHR33608">
    <property type="entry name" value="BLL2464 PROTEIN"/>
    <property type="match status" value="1"/>
</dbReference>
<dbReference type="Pfam" id="PF01882">
    <property type="entry name" value="DUF58"/>
    <property type="match status" value="1"/>
</dbReference>
<keyword evidence="3" id="KW-1185">Reference proteome</keyword>
<dbReference type="PANTHER" id="PTHR33608:SF6">
    <property type="entry name" value="BLL2464 PROTEIN"/>
    <property type="match status" value="1"/>
</dbReference>
<evidence type="ECO:0000259" key="1">
    <source>
        <dbReference type="Pfam" id="PF01882"/>
    </source>
</evidence>
<accession>A0ABS1TW02</accession>
<name>A0ABS1TW02_9PROT</name>
<dbReference type="Proteomes" id="UP000660885">
    <property type="component" value="Unassembled WGS sequence"/>
</dbReference>
<gene>
    <name evidence="2" type="ORF">JMJ56_00920</name>
</gene>
<comment type="caution">
    <text evidence="2">The sequence shown here is derived from an EMBL/GenBank/DDBJ whole genome shotgun (WGS) entry which is preliminary data.</text>
</comment>